<evidence type="ECO:0000256" key="1">
    <source>
        <dbReference type="SAM" id="SignalP"/>
    </source>
</evidence>
<organism evidence="3 4">
    <name type="scientific">Zophobas morio</name>
    <dbReference type="NCBI Taxonomy" id="2755281"/>
    <lineage>
        <taxon>Eukaryota</taxon>
        <taxon>Metazoa</taxon>
        <taxon>Ecdysozoa</taxon>
        <taxon>Arthropoda</taxon>
        <taxon>Hexapoda</taxon>
        <taxon>Insecta</taxon>
        <taxon>Pterygota</taxon>
        <taxon>Neoptera</taxon>
        <taxon>Endopterygota</taxon>
        <taxon>Coleoptera</taxon>
        <taxon>Polyphaga</taxon>
        <taxon>Cucujiformia</taxon>
        <taxon>Tenebrionidae</taxon>
        <taxon>Zophobas</taxon>
    </lineage>
</organism>
<evidence type="ECO:0000259" key="2">
    <source>
        <dbReference type="PROSITE" id="PS51406"/>
    </source>
</evidence>
<feature type="chain" id="PRO_5041384427" description="Fibrinogen C-terminal domain-containing protein" evidence="1">
    <location>
        <begin position="21"/>
        <end position="268"/>
    </location>
</feature>
<accession>A0AA38J262</accession>
<protein>
    <recommendedName>
        <fullName evidence="2">Fibrinogen C-terminal domain-containing protein</fullName>
    </recommendedName>
</protein>
<dbReference type="SUPFAM" id="SSF56496">
    <property type="entry name" value="Fibrinogen C-terminal domain-like"/>
    <property type="match status" value="1"/>
</dbReference>
<dbReference type="Gene3D" id="3.90.215.10">
    <property type="entry name" value="Gamma Fibrinogen, chain A, domain 1"/>
    <property type="match status" value="1"/>
</dbReference>
<evidence type="ECO:0000313" key="3">
    <source>
        <dbReference type="EMBL" id="KAJ3664122.1"/>
    </source>
</evidence>
<comment type="caution">
    <text evidence="3">The sequence shown here is derived from an EMBL/GenBank/DDBJ whole genome shotgun (WGS) entry which is preliminary data.</text>
</comment>
<dbReference type="InterPro" id="IPR002181">
    <property type="entry name" value="Fibrinogen_a/b/g_C_dom"/>
</dbReference>
<dbReference type="InterPro" id="IPR050373">
    <property type="entry name" value="Fibrinogen_C-term_domain"/>
</dbReference>
<gene>
    <name evidence="3" type="ORF">Zmor_008315</name>
</gene>
<dbReference type="CDD" id="cd00087">
    <property type="entry name" value="FReD"/>
    <property type="match status" value="1"/>
</dbReference>
<evidence type="ECO:0000313" key="4">
    <source>
        <dbReference type="Proteomes" id="UP001168821"/>
    </source>
</evidence>
<name>A0AA38J262_9CUCU</name>
<keyword evidence="4" id="KW-1185">Reference proteome</keyword>
<feature type="signal peptide" evidence="1">
    <location>
        <begin position="1"/>
        <end position="20"/>
    </location>
</feature>
<dbReference type="GO" id="GO:0005615">
    <property type="term" value="C:extracellular space"/>
    <property type="evidence" value="ECO:0007669"/>
    <property type="project" value="TreeGrafter"/>
</dbReference>
<feature type="domain" description="Fibrinogen C-terminal" evidence="2">
    <location>
        <begin position="26"/>
        <end position="244"/>
    </location>
</feature>
<dbReference type="SMART" id="SM00186">
    <property type="entry name" value="FBG"/>
    <property type="match status" value="1"/>
</dbReference>
<dbReference type="InterPro" id="IPR014716">
    <property type="entry name" value="Fibrinogen_a/b/g_C_1"/>
</dbReference>
<dbReference type="Proteomes" id="UP001168821">
    <property type="component" value="Unassembled WGS sequence"/>
</dbReference>
<dbReference type="EMBL" id="JALNTZ010000002">
    <property type="protein sequence ID" value="KAJ3664122.1"/>
    <property type="molecule type" value="Genomic_DNA"/>
</dbReference>
<dbReference type="PANTHER" id="PTHR19143">
    <property type="entry name" value="FIBRINOGEN/TENASCIN/ANGIOPOEITIN"/>
    <property type="match status" value="1"/>
</dbReference>
<proteinExistence type="predicted"/>
<dbReference type="Pfam" id="PF00147">
    <property type="entry name" value="Fibrinogen_C"/>
    <property type="match status" value="1"/>
</dbReference>
<dbReference type="InterPro" id="IPR036056">
    <property type="entry name" value="Fibrinogen-like_C"/>
</dbReference>
<keyword evidence="1" id="KW-0732">Signal</keyword>
<dbReference type="PROSITE" id="PS51406">
    <property type="entry name" value="FIBRINOGEN_C_2"/>
    <property type="match status" value="1"/>
</dbReference>
<dbReference type="PANTHER" id="PTHR19143:SF458">
    <property type="entry name" value="FIBRINOGEN C-TERMINAL DOMAIN-CONTAINING PROTEIN-RELATED"/>
    <property type="match status" value="1"/>
</dbReference>
<sequence length="268" mass="31549">MLSPVLFVVFFLTLFKFSSLNVPVTELKRPYPRDCSDIKERYFSKFHTIKPEYAEEPFAVLCDFKNPKTHWTYILNRFTGNQSFFRDWDSYVNGFGHLAGDFWLGLEKIYQLTGHEINELSVELVDWRNRVATVTYAGFMIAGKDTDYTIKLLTGAHGDAGDSLYDQSGLKFSTIDRDNDMYNGNCADEINAGWWFRNCTRGLPTGTYYPRDAPFGKRYKCIYWRTWHRKQCLQKVSMKVRPRPPYRSLYKRPYFKKLVSFPKTTPRN</sequence>
<dbReference type="AlphaFoldDB" id="A0AA38J262"/>
<reference evidence="3" key="1">
    <citation type="journal article" date="2023" name="G3 (Bethesda)">
        <title>Whole genome assemblies of Zophobas morio and Tenebrio molitor.</title>
        <authorList>
            <person name="Kaur S."/>
            <person name="Stinson S.A."/>
            <person name="diCenzo G.C."/>
        </authorList>
    </citation>
    <scope>NUCLEOTIDE SEQUENCE</scope>
    <source>
        <strain evidence="3">QUZm001</strain>
    </source>
</reference>